<accession>A0A2Z5FU33</accession>
<reference evidence="2 3" key="1">
    <citation type="journal article" date="2018" name="Front. Microbiol.">
        <title>Hydrolytic Capabilities as a Key to Environmental Success: Chitinolytic and Cellulolytic Acidobacteria From Acidic Sub-arctic Soils and Boreal Peatlands.</title>
        <authorList>
            <person name="Belova S.E."/>
            <person name="Ravin N.V."/>
            <person name="Pankratov T.A."/>
            <person name="Rakitin A.L."/>
            <person name="Ivanova A.A."/>
            <person name="Beletsky A.V."/>
            <person name="Mardanov A.V."/>
            <person name="Sinninghe Damste J.S."/>
            <person name="Dedysh S.N."/>
        </authorList>
    </citation>
    <scope>NUCLEOTIDE SEQUENCE [LARGE SCALE GENOMIC DNA]</scope>
    <source>
        <strain evidence="2 3">SBC82</strain>
    </source>
</reference>
<keyword evidence="3" id="KW-1185">Reference proteome</keyword>
<organism evidence="2 3">
    <name type="scientific">Acidisarcina polymorpha</name>
    <dbReference type="NCBI Taxonomy" id="2211140"/>
    <lineage>
        <taxon>Bacteria</taxon>
        <taxon>Pseudomonadati</taxon>
        <taxon>Acidobacteriota</taxon>
        <taxon>Terriglobia</taxon>
        <taxon>Terriglobales</taxon>
        <taxon>Acidobacteriaceae</taxon>
        <taxon>Acidisarcina</taxon>
    </lineage>
</organism>
<dbReference type="OrthoDB" id="116216at2"/>
<feature type="compositionally biased region" description="Low complexity" evidence="1">
    <location>
        <begin position="68"/>
        <end position="82"/>
    </location>
</feature>
<proteinExistence type="predicted"/>
<dbReference type="EMBL" id="CP030840">
    <property type="protein sequence ID" value="AXC10351.1"/>
    <property type="molecule type" value="Genomic_DNA"/>
</dbReference>
<feature type="region of interest" description="Disordered" evidence="1">
    <location>
        <begin position="68"/>
        <end position="87"/>
    </location>
</feature>
<name>A0A2Z5FU33_9BACT</name>
<dbReference type="Proteomes" id="UP000253606">
    <property type="component" value="Chromosome"/>
</dbReference>
<evidence type="ECO:0000313" key="3">
    <source>
        <dbReference type="Proteomes" id="UP000253606"/>
    </source>
</evidence>
<dbReference type="AlphaFoldDB" id="A0A2Z5FU33"/>
<evidence type="ECO:0000256" key="1">
    <source>
        <dbReference type="SAM" id="MobiDB-lite"/>
    </source>
</evidence>
<evidence type="ECO:0000313" key="2">
    <source>
        <dbReference type="EMBL" id="AXC10351.1"/>
    </source>
</evidence>
<dbReference type="KEGG" id="abas:ACPOL_1000"/>
<sequence>MTIALCLVGIGPSPAQQITEKPTLPPVAMQQQIEKLAEAVTLEEAEVKSSQQQIQALREQVAALQEQLAASRASPTAPSSQAGDNPVGRLSAAVDALHEQQDLQQSEIATHEQTKVESASKFPVKLTGLILMNAFTNSTGVDVIQSPTLATGGAGTTGITLRQTILGLDARGPHLFGANTSADVRVDFFGGLGQANYAAEGGTARLRTAHVDLAWKQTRAFVEMDRPIISPNTPSSLTAVAQPALAWSGNLWNWVPQIGVEQSVKLDPSSSMKVEAAVADVPDPPTIGVSTSAPPAASLAEQSRWPGSEARIGYSRENGLEVGAAGYFSPHSAGKDFRFDAWAATIDYRVPLIAHLEASGSLYRGLGLGGLGGGAFKDYVYSQPGNNYSYRPLDDVGGWTQLKARATERIEFNTAFGIDNAFSSELKQYTAGGSANYQNMARNATLFTNVIFSPTAYTLFSFEYRRIDTSAASGSHLLANIYGVAAGYRF</sequence>
<protein>
    <submittedName>
        <fullName evidence="2">Uncharacterized protein</fullName>
    </submittedName>
</protein>
<gene>
    <name evidence="2" type="ORF">ACPOL_1000</name>
</gene>